<dbReference type="InterPro" id="IPR036457">
    <property type="entry name" value="PPM-type-like_dom_sf"/>
</dbReference>
<proteinExistence type="predicted"/>
<dbReference type="Proteomes" id="UP000826656">
    <property type="component" value="Unassembled WGS sequence"/>
</dbReference>
<dbReference type="SUPFAM" id="SSF81606">
    <property type="entry name" value="PP2C-like"/>
    <property type="match status" value="1"/>
</dbReference>
<sequence>MKTTLTNPSDALFEAFIKTDVTFRTQLDSSRKRKGAIQKDWHPGCTAIAALIIKNKLIVANASDCRAILCRSGIPYALSRDQVASCLEERECIIRAGSLVKWQVDTWRVGEAALQVTRSINDDDLKRAVTAKPEITSTTLSIEDEYIVIASDGLWDVVSEKDVVNIIRDTVKEAGMCSKRLATEAAERGRKDNITVIVIFLRSVSTAERIY</sequence>
<dbReference type="InterPro" id="IPR015655">
    <property type="entry name" value="PP2C"/>
</dbReference>
<dbReference type="SMART" id="SM00332">
    <property type="entry name" value="PP2Cc"/>
    <property type="match status" value="1"/>
</dbReference>
<dbReference type="CDD" id="cd00143">
    <property type="entry name" value="PP2Cc"/>
    <property type="match status" value="1"/>
</dbReference>
<protein>
    <recommendedName>
        <fullName evidence="1">PPM-type phosphatase domain-containing protein</fullName>
    </recommendedName>
</protein>
<reference evidence="2 3" key="1">
    <citation type="journal article" date="2021" name="bioRxiv">
        <title>Chromosome-scale and haplotype-resolved genome assembly of a tetraploid potato cultivar.</title>
        <authorList>
            <person name="Sun H."/>
            <person name="Jiao W.-B."/>
            <person name="Krause K."/>
            <person name="Campoy J.A."/>
            <person name="Goel M."/>
            <person name="Folz-Donahue K."/>
            <person name="Kukat C."/>
            <person name="Huettel B."/>
            <person name="Schneeberger K."/>
        </authorList>
    </citation>
    <scope>NUCLEOTIDE SEQUENCE [LARGE SCALE GENOMIC DNA]</scope>
    <source>
        <strain evidence="2">SolTubOtavaFocal</strain>
        <tissue evidence="2">Leaves</tissue>
    </source>
</reference>
<evidence type="ECO:0000313" key="2">
    <source>
        <dbReference type="EMBL" id="KAH0748898.1"/>
    </source>
</evidence>
<name>A0ABQ7UIW3_SOLTU</name>
<gene>
    <name evidence="2" type="ORF">KY290_028130</name>
</gene>
<organism evidence="2 3">
    <name type="scientific">Solanum tuberosum</name>
    <name type="common">Potato</name>
    <dbReference type="NCBI Taxonomy" id="4113"/>
    <lineage>
        <taxon>Eukaryota</taxon>
        <taxon>Viridiplantae</taxon>
        <taxon>Streptophyta</taxon>
        <taxon>Embryophyta</taxon>
        <taxon>Tracheophyta</taxon>
        <taxon>Spermatophyta</taxon>
        <taxon>Magnoliopsida</taxon>
        <taxon>eudicotyledons</taxon>
        <taxon>Gunneridae</taxon>
        <taxon>Pentapetalae</taxon>
        <taxon>asterids</taxon>
        <taxon>lamiids</taxon>
        <taxon>Solanales</taxon>
        <taxon>Solanaceae</taxon>
        <taxon>Solanoideae</taxon>
        <taxon>Solaneae</taxon>
        <taxon>Solanum</taxon>
    </lineage>
</organism>
<dbReference type="Pfam" id="PF00481">
    <property type="entry name" value="PP2C"/>
    <property type="match status" value="1"/>
</dbReference>
<dbReference type="PANTHER" id="PTHR47992">
    <property type="entry name" value="PROTEIN PHOSPHATASE"/>
    <property type="match status" value="1"/>
</dbReference>
<accession>A0ABQ7UIW3</accession>
<dbReference type="Gene3D" id="3.60.40.10">
    <property type="entry name" value="PPM-type phosphatase domain"/>
    <property type="match status" value="1"/>
</dbReference>
<dbReference type="EMBL" id="JAIVGD010000019">
    <property type="protein sequence ID" value="KAH0748898.1"/>
    <property type="molecule type" value="Genomic_DNA"/>
</dbReference>
<dbReference type="PROSITE" id="PS51746">
    <property type="entry name" value="PPM_2"/>
    <property type="match status" value="1"/>
</dbReference>
<evidence type="ECO:0000259" key="1">
    <source>
        <dbReference type="PROSITE" id="PS51746"/>
    </source>
</evidence>
<feature type="domain" description="PPM-type phosphatase" evidence="1">
    <location>
        <begin position="1"/>
        <end position="201"/>
    </location>
</feature>
<comment type="caution">
    <text evidence="2">The sequence shown here is derived from an EMBL/GenBank/DDBJ whole genome shotgun (WGS) entry which is preliminary data.</text>
</comment>
<evidence type="ECO:0000313" key="3">
    <source>
        <dbReference type="Proteomes" id="UP000826656"/>
    </source>
</evidence>
<keyword evidence="3" id="KW-1185">Reference proteome</keyword>
<dbReference type="InterPro" id="IPR001932">
    <property type="entry name" value="PPM-type_phosphatase-like_dom"/>
</dbReference>